<name>A0A3S0D479_9FLAO</name>
<dbReference type="InterPro" id="IPR026341">
    <property type="entry name" value="T9SS_type_B"/>
</dbReference>
<evidence type="ECO:0000313" key="2">
    <source>
        <dbReference type="Proteomes" id="UP000267585"/>
    </source>
</evidence>
<dbReference type="Proteomes" id="UP000267585">
    <property type="component" value="Unassembled WGS sequence"/>
</dbReference>
<keyword evidence="2" id="KW-1185">Reference proteome</keyword>
<reference evidence="1 2" key="1">
    <citation type="submission" date="2018-11" db="EMBL/GenBank/DDBJ databases">
        <title>Arenibacter aquaticus sp.nov., a marine bacterium isolated from surface seawater in the South China Sea.</title>
        <authorList>
            <person name="Guo J."/>
            <person name="Sun J."/>
        </authorList>
    </citation>
    <scope>NUCLEOTIDE SEQUENCE [LARGE SCALE GENOMIC DNA]</scope>
    <source>
        <strain evidence="1 2">GUO666</strain>
    </source>
</reference>
<gene>
    <name evidence="1" type="ORF">EHW67_13430</name>
</gene>
<dbReference type="AlphaFoldDB" id="A0A3S0D479"/>
<comment type="caution">
    <text evidence="1">The sequence shown here is derived from an EMBL/GenBank/DDBJ whole genome shotgun (WGS) entry which is preliminary data.</text>
</comment>
<dbReference type="OrthoDB" id="1489185at2"/>
<dbReference type="EMBL" id="RQPJ01000014">
    <property type="protein sequence ID" value="RTE52675.1"/>
    <property type="molecule type" value="Genomic_DNA"/>
</dbReference>
<accession>A0A3S0D479</accession>
<protein>
    <submittedName>
        <fullName evidence="1">Gliding motility-associated C-terminal domain-containing protein</fullName>
    </submittedName>
</protein>
<proteinExistence type="predicted"/>
<dbReference type="RefSeq" id="WP_126162909.1">
    <property type="nucleotide sequence ID" value="NZ_RQPJ01000014.1"/>
</dbReference>
<evidence type="ECO:0000313" key="1">
    <source>
        <dbReference type="EMBL" id="RTE52675.1"/>
    </source>
</evidence>
<organism evidence="1 2">
    <name type="scientific">Arenibacter aquaticus</name>
    <dbReference type="NCBI Taxonomy" id="2489054"/>
    <lineage>
        <taxon>Bacteria</taxon>
        <taxon>Pseudomonadati</taxon>
        <taxon>Bacteroidota</taxon>
        <taxon>Flavobacteriia</taxon>
        <taxon>Flavobacteriales</taxon>
        <taxon>Flavobacteriaceae</taxon>
        <taxon>Arenibacter</taxon>
    </lineage>
</organism>
<sequence>MNTIKYITTIFILAVTLLGHSQDAVHNYGNMQVHESAMVGFHMDVINDGTFDENLGLVGFYNEEKTLSISGAFSPVFYDTEVSIEDGLYLDIPVEIKNNFNFINGNLYTPKDRSSAYLKFSENSFFVGEGNRTKVDGYVSAENKENFTFPVGDEDRIRSLSISTTESQNTFKCAYFFENPNSPLSMDNNFNTSTLDLNVSGVSDKEFWRLEGYAPVNATLSWDDYSNIGGLGEYISDLTVVGWSKKQLKWMNLGNTALEGSFSSGSITSATFIPNEYEIITIGGAIDMNETLTTIELGNYFLTPNGDGKNDFLVIDGIAESPNNLLQIFNRYGVLVYYKENYNDEFEGLSNRDMVVKGNIGLPSGVYFYIIVLKDLKIRHQGYLYLSQTVKN</sequence>
<dbReference type="Pfam" id="PF13585">
    <property type="entry name" value="CHU_C"/>
    <property type="match status" value="1"/>
</dbReference>
<dbReference type="NCBIfam" id="TIGR04131">
    <property type="entry name" value="Bac_Flav_CTERM"/>
    <property type="match status" value="1"/>
</dbReference>